<feature type="region of interest" description="Disordered" evidence="1">
    <location>
        <begin position="283"/>
        <end position="370"/>
    </location>
</feature>
<protein>
    <submittedName>
        <fullName evidence="2">Uncharacterized protein</fullName>
    </submittedName>
</protein>
<sequence length="370" mass="42110">QDPPQKFQNTDPEVRAFVRFANDRARCWKARTIFENKAVEILKKSLPGQIDSEVKAIHSLLYFHYPQGPPPTYSQKGLQIVYRPPDPTATYPDDQYSVIEVDYCERRSKFNQQVRRESILYPRWMFNAVSNSIRDIWADLTDPRELSDESTKIEDFNDLVQYGVDISQWTFQNLKSDLQKTKPRMPPPSGHVIIDGMVQVTTINVVITVDLTGSFNPEIPDEATVHRMAVRFATRRPQPQRQRTLSPEMGNSLDLSKAVVTDLKKDIEGTKTAVTKDDQVESKGFIDERKDQEKRAMQSASSPSIVERLAEANGREKDSKLLEAGKGKEEQVELRKPREDTSRPPKVQDIDSSPPATPSGPQQPPPPPRE</sequence>
<dbReference type="InParanoid" id="A0A5J5EC80"/>
<gene>
    <name evidence="2" type="ORF">FN846DRAFT_557869</name>
</gene>
<feature type="non-terminal residue" evidence="2">
    <location>
        <position position="1"/>
    </location>
</feature>
<accession>A0A5J5EC80</accession>
<evidence type="ECO:0000313" key="2">
    <source>
        <dbReference type="EMBL" id="KAA8893155.1"/>
    </source>
</evidence>
<keyword evidence="3" id="KW-1185">Reference proteome</keyword>
<dbReference type="AlphaFoldDB" id="A0A5J5EC80"/>
<dbReference type="OrthoDB" id="5316527at2759"/>
<proteinExistence type="predicted"/>
<evidence type="ECO:0000256" key="1">
    <source>
        <dbReference type="SAM" id="MobiDB-lite"/>
    </source>
</evidence>
<feature type="compositionally biased region" description="Basic and acidic residues" evidence="1">
    <location>
        <begin position="308"/>
        <end position="349"/>
    </location>
</feature>
<comment type="caution">
    <text evidence="2">The sequence shown here is derived from an EMBL/GenBank/DDBJ whole genome shotgun (WGS) entry which is preliminary data.</text>
</comment>
<dbReference type="Proteomes" id="UP000326924">
    <property type="component" value="Unassembled WGS sequence"/>
</dbReference>
<evidence type="ECO:0000313" key="3">
    <source>
        <dbReference type="Proteomes" id="UP000326924"/>
    </source>
</evidence>
<reference evidence="2 3" key="1">
    <citation type="submission" date="2019-09" db="EMBL/GenBank/DDBJ databases">
        <title>Draft genome of the ectomycorrhizal ascomycete Sphaerosporella brunnea.</title>
        <authorList>
            <consortium name="DOE Joint Genome Institute"/>
            <person name="Benucci G.M."/>
            <person name="Marozzi G."/>
            <person name="Antonielli L."/>
            <person name="Sanchez S."/>
            <person name="Marco P."/>
            <person name="Wang X."/>
            <person name="Falini L.B."/>
            <person name="Barry K."/>
            <person name="Haridas S."/>
            <person name="Lipzen A."/>
            <person name="Labutti K."/>
            <person name="Grigoriev I.V."/>
            <person name="Murat C."/>
            <person name="Martin F."/>
            <person name="Albertini E."/>
            <person name="Donnini D."/>
            <person name="Bonito G."/>
        </authorList>
    </citation>
    <scope>NUCLEOTIDE SEQUENCE [LARGE SCALE GENOMIC DNA]</scope>
    <source>
        <strain evidence="2 3">Sb_GMNB300</strain>
    </source>
</reference>
<feature type="compositionally biased region" description="Pro residues" evidence="1">
    <location>
        <begin position="355"/>
        <end position="370"/>
    </location>
</feature>
<dbReference type="EMBL" id="VXIS01000490">
    <property type="protein sequence ID" value="KAA8893155.1"/>
    <property type="molecule type" value="Genomic_DNA"/>
</dbReference>
<organism evidence="2 3">
    <name type="scientific">Sphaerosporella brunnea</name>
    <dbReference type="NCBI Taxonomy" id="1250544"/>
    <lineage>
        <taxon>Eukaryota</taxon>
        <taxon>Fungi</taxon>
        <taxon>Dikarya</taxon>
        <taxon>Ascomycota</taxon>
        <taxon>Pezizomycotina</taxon>
        <taxon>Pezizomycetes</taxon>
        <taxon>Pezizales</taxon>
        <taxon>Pyronemataceae</taxon>
        <taxon>Sphaerosporella</taxon>
    </lineage>
</organism>
<feature type="compositionally biased region" description="Basic and acidic residues" evidence="1">
    <location>
        <begin position="283"/>
        <end position="296"/>
    </location>
</feature>
<name>A0A5J5EC80_9PEZI</name>